<dbReference type="InterPro" id="IPR001453">
    <property type="entry name" value="MoaB/Mog_dom"/>
</dbReference>
<dbReference type="InterPro" id="IPR008284">
    <property type="entry name" value="MoCF_biosynth_CS"/>
</dbReference>
<evidence type="ECO:0000256" key="2">
    <source>
        <dbReference type="ARBA" id="ARBA00005046"/>
    </source>
</evidence>
<comment type="caution">
    <text evidence="11">The sequence shown here is derived from an EMBL/GenBank/DDBJ whole genome shotgun (WGS) entry which is preliminary data.</text>
</comment>
<dbReference type="InterPro" id="IPR036688">
    <property type="entry name" value="MoeA_C_domain_IV_sf"/>
</dbReference>
<dbReference type="PANTHER" id="PTHR10192">
    <property type="entry name" value="MOLYBDOPTERIN BIOSYNTHESIS PROTEIN"/>
    <property type="match status" value="1"/>
</dbReference>
<dbReference type="GO" id="GO:0005737">
    <property type="term" value="C:cytoplasm"/>
    <property type="evidence" value="ECO:0007669"/>
    <property type="project" value="TreeGrafter"/>
</dbReference>
<keyword evidence="4" id="KW-0500">Molybdenum</keyword>
<keyword evidence="6" id="KW-0479">Metal-binding</keyword>
<keyword evidence="8" id="KW-0501">Molybdenum cofactor biosynthesis</keyword>
<sequence>MRKVFRQILTIEEARKILFSRYKPIPKVEEVDLLSATGRVLAEDVYSAISVPPFDRATMDGFAVKAEDTFLAEENNPVKLKVLGKIEAGDWVDAELRESEAFEVSTGSMIPKGANAVVMVEFTREVGEFVEVYKAVAPGENVMFAGSDIMAGELILRKGTRLTHREIGVLSACGIRKVRVFKKPKVAVISTGNELADLHEELGSGKIYDVNSFAICSAVEENGGIAIRLGIVRDDEEEMKRAILKALSIADLVITSGSTSSGFGDKMYRVLEEVSEILAHGIAVKPGKPTIIAIHNEKPIFGLPGYPVSALTIFELIVAPIIRELAGLRIESKKINAILAARVFSEIGRREFLPVHVVSGKEGFSAYPVTGSYSGAITALAFTDGIVEIPEEVVMLEENEIVEVKLFSEISPPDLVFIGSHCIGVDLILRELKGSAKVINVGSTGGILAVKRGEADIAGTHLLDESGVYNERIAKKLGVKNAVLVKGYLREQGFIVAKGNPKRIKGFEDLLRDDVRLINRNKGSGTRTLLDMHLKKLAEESGEDFDEIKRKIKGYEIEAKTHDAVAIAVATQKADVGLGIKTVANLYHLDFIPLRSEEYDFLIPRDKLDKWSVKKFLEVLKSEEFARKLEEVGGLRVYERTGEMIEL</sequence>
<feature type="domain" description="MoaB/Mog" evidence="10">
    <location>
        <begin position="187"/>
        <end position="324"/>
    </location>
</feature>
<dbReference type="AlphaFoldDB" id="A0A7J3LZB5"/>
<accession>A0A7J3LZB5</accession>
<dbReference type="SUPFAM" id="SSF53218">
    <property type="entry name" value="Molybdenum cofactor biosynthesis proteins"/>
    <property type="match status" value="1"/>
</dbReference>
<dbReference type="PANTHER" id="PTHR10192:SF5">
    <property type="entry name" value="GEPHYRIN"/>
    <property type="match status" value="1"/>
</dbReference>
<dbReference type="Pfam" id="PF00994">
    <property type="entry name" value="MoCF_biosynth"/>
    <property type="match status" value="1"/>
</dbReference>
<dbReference type="SUPFAM" id="SSF63882">
    <property type="entry name" value="MoeA N-terminal region -like"/>
    <property type="match status" value="1"/>
</dbReference>
<evidence type="ECO:0000256" key="6">
    <source>
        <dbReference type="ARBA" id="ARBA00022723"/>
    </source>
</evidence>
<dbReference type="Pfam" id="PF03454">
    <property type="entry name" value="MoeA_C"/>
    <property type="match status" value="1"/>
</dbReference>
<evidence type="ECO:0000256" key="1">
    <source>
        <dbReference type="ARBA" id="ARBA00001946"/>
    </source>
</evidence>
<evidence type="ECO:0000256" key="5">
    <source>
        <dbReference type="ARBA" id="ARBA00022679"/>
    </source>
</evidence>
<evidence type="ECO:0000256" key="8">
    <source>
        <dbReference type="ARBA" id="ARBA00023150"/>
    </source>
</evidence>
<dbReference type="GO" id="GO:0061599">
    <property type="term" value="F:molybdopterin molybdotransferase activity"/>
    <property type="evidence" value="ECO:0007669"/>
    <property type="project" value="UniProtKB-EC"/>
</dbReference>
<dbReference type="Gene3D" id="2.170.190.11">
    <property type="entry name" value="Molybdopterin biosynthesis moea protein, domain 3"/>
    <property type="match status" value="1"/>
</dbReference>
<dbReference type="FunFam" id="3.40.190.10:FF:000566">
    <property type="entry name" value="Molybdenum cofactor biosynthesis protein"/>
    <property type="match status" value="1"/>
</dbReference>
<evidence type="ECO:0000313" key="11">
    <source>
        <dbReference type="EMBL" id="HGT82132.1"/>
    </source>
</evidence>
<comment type="catalytic activity">
    <reaction evidence="9">
        <text>adenylyl-molybdopterin + molybdate = Mo-molybdopterin + AMP + H(+)</text>
        <dbReference type="Rhea" id="RHEA:35047"/>
        <dbReference type="ChEBI" id="CHEBI:15378"/>
        <dbReference type="ChEBI" id="CHEBI:36264"/>
        <dbReference type="ChEBI" id="CHEBI:62727"/>
        <dbReference type="ChEBI" id="CHEBI:71302"/>
        <dbReference type="ChEBI" id="CHEBI:456215"/>
        <dbReference type="EC" id="2.10.1.1"/>
    </reaction>
</comment>
<dbReference type="SUPFAM" id="SSF63867">
    <property type="entry name" value="MoeA C-terminal domain-like"/>
    <property type="match status" value="1"/>
</dbReference>
<comment type="cofactor">
    <cofactor evidence="1">
        <name>Mg(2+)</name>
        <dbReference type="ChEBI" id="CHEBI:18420"/>
    </cofactor>
</comment>
<dbReference type="Gene3D" id="3.40.980.10">
    <property type="entry name" value="MoaB/Mog-like domain"/>
    <property type="match status" value="1"/>
</dbReference>
<dbReference type="InterPro" id="IPR036135">
    <property type="entry name" value="MoeA_linker/N_sf"/>
</dbReference>
<dbReference type="InterPro" id="IPR038987">
    <property type="entry name" value="MoeA-like"/>
</dbReference>
<dbReference type="EMBL" id="DSYZ01000004">
    <property type="protein sequence ID" value="HGT82132.1"/>
    <property type="molecule type" value="Genomic_DNA"/>
</dbReference>
<reference evidence="11" key="1">
    <citation type="journal article" date="2020" name="mSystems">
        <title>Genome- and Community-Level Interaction Insights into Carbon Utilization and Element Cycling Functions of Hydrothermarchaeota in Hydrothermal Sediment.</title>
        <authorList>
            <person name="Zhou Z."/>
            <person name="Liu Y."/>
            <person name="Xu W."/>
            <person name="Pan J."/>
            <person name="Luo Z.H."/>
            <person name="Li M."/>
        </authorList>
    </citation>
    <scope>NUCLEOTIDE SEQUENCE [LARGE SCALE GENOMIC DNA]</scope>
    <source>
        <strain evidence="11">SpSt-587</strain>
    </source>
</reference>
<keyword evidence="5" id="KW-0808">Transferase</keyword>
<name>A0A7J3LZB5_ARCFL</name>
<keyword evidence="7" id="KW-0460">Magnesium</keyword>
<dbReference type="Pfam" id="PF12727">
    <property type="entry name" value="PBP_like"/>
    <property type="match status" value="1"/>
</dbReference>
<dbReference type="Gene3D" id="2.40.340.10">
    <property type="entry name" value="MoeA, C-terminal, domain IV"/>
    <property type="match status" value="1"/>
</dbReference>
<organism evidence="11">
    <name type="scientific">Archaeoglobus fulgidus</name>
    <dbReference type="NCBI Taxonomy" id="2234"/>
    <lineage>
        <taxon>Archaea</taxon>
        <taxon>Methanobacteriati</taxon>
        <taxon>Methanobacteriota</taxon>
        <taxon>Archaeoglobi</taxon>
        <taxon>Archaeoglobales</taxon>
        <taxon>Archaeoglobaceae</taxon>
        <taxon>Archaeoglobus</taxon>
    </lineage>
</organism>
<evidence type="ECO:0000256" key="3">
    <source>
        <dbReference type="ARBA" id="ARBA00013269"/>
    </source>
</evidence>
<protein>
    <recommendedName>
        <fullName evidence="3">molybdopterin molybdotransferase</fullName>
        <ecNumber evidence="3">2.10.1.1</ecNumber>
    </recommendedName>
</protein>
<evidence type="ECO:0000259" key="10">
    <source>
        <dbReference type="SMART" id="SM00852"/>
    </source>
</evidence>
<dbReference type="NCBIfam" id="NF011068">
    <property type="entry name" value="PRK14498.1"/>
    <property type="match status" value="1"/>
</dbReference>
<dbReference type="CDD" id="cd00887">
    <property type="entry name" value="MoeA"/>
    <property type="match status" value="1"/>
</dbReference>
<proteinExistence type="predicted"/>
<gene>
    <name evidence="11" type="ORF">ENT52_00120</name>
</gene>
<dbReference type="PROSITE" id="PS01079">
    <property type="entry name" value="MOCF_BIOSYNTHESIS_2"/>
    <property type="match status" value="1"/>
</dbReference>
<evidence type="ECO:0000256" key="7">
    <source>
        <dbReference type="ARBA" id="ARBA00022842"/>
    </source>
</evidence>
<dbReference type="SUPFAM" id="SSF53850">
    <property type="entry name" value="Periplasmic binding protein-like II"/>
    <property type="match status" value="1"/>
</dbReference>
<dbReference type="InterPro" id="IPR005111">
    <property type="entry name" value="MoeA_C_domain_IV"/>
</dbReference>
<dbReference type="GO" id="GO:0006777">
    <property type="term" value="P:Mo-molybdopterin cofactor biosynthetic process"/>
    <property type="evidence" value="ECO:0007669"/>
    <property type="project" value="UniProtKB-KW"/>
</dbReference>
<dbReference type="Gene3D" id="3.90.105.10">
    <property type="entry name" value="Molybdopterin biosynthesis moea protein, domain 2"/>
    <property type="match status" value="1"/>
</dbReference>
<dbReference type="EC" id="2.10.1.1" evidence="3"/>
<dbReference type="InterPro" id="IPR036425">
    <property type="entry name" value="MoaB/Mog-like_dom_sf"/>
</dbReference>
<dbReference type="InterPro" id="IPR024370">
    <property type="entry name" value="PBP_domain"/>
</dbReference>
<dbReference type="UniPathway" id="UPA00344"/>
<dbReference type="Gene3D" id="3.40.190.10">
    <property type="entry name" value="Periplasmic binding protein-like II"/>
    <property type="match status" value="1"/>
</dbReference>
<dbReference type="Pfam" id="PF03453">
    <property type="entry name" value="MoeA_N"/>
    <property type="match status" value="1"/>
</dbReference>
<dbReference type="NCBIfam" id="NF045515">
    <property type="entry name" value="Glp_gephyrin"/>
    <property type="match status" value="1"/>
</dbReference>
<dbReference type="InterPro" id="IPR005110">
    <property type="entry name" value="MoeA_linker/N"/>
</dbReference>
<evidence type="ECO:0000256" key="9">
    <source>
        <dbReference type="ARBA" id="ARBA00047317"/>
    </source>
</evidence>
<dbReference type="SMART" id="SM00852">
    <property type="entry name" value="MoCF_biosynth"/>
    <property type="match status" value="1"/>
</dbReference>
<dbReference type="GO" id="GO:0046872">
    <property type="term" value="F:metal ion binding"/>
    <property type="evidence" value="ECO:0007669"/>
    <property type="project" value="UniProtKB-KW"/>
</dbReference>
<dbReference type="FunFam" id="2.170.190.11:FF:000001">
    <property type="entry name" value="Molybdopterin molybdenumtransferase"/>
    <property type="match status" value="1"/>
</dbReference>
<dbReference type="NCBIfam" id="TIGR00177">
    <property type="entry name" value="molyb_syn"/>
    <property type="match status" value="1"/>
</dbReference>
<dbReference type="FunFam" id="3.40.980.10:FF:000004">
    <property type="entry name" value="Molybdopterin molybdenumtransferase"/>
    <property type="match status" value="1"/>
</dbReference>
<evidence type="ECO:0000256" key="4">
    <source>
        <dbReference type="ARBA" id="ARBA00022505"/>
    </source>
</evidence>
<comment type="pathway">
    <text evidence="2">Cofactor biosynthesis; molybdopterin biosynthesis.</text>
</comment>